<dbReference type="KEGG" id="thao:NI17_010545"/>
<dbReference type="RefSeq" id="WP_068694295.1">
    <property type="nucleotide sequence ID" value="NZ_CP063196.1"/>
</dbReference>
<dbReference type="EMBL" id="CP063196">
    <property type="protein sequence ID" value="UOE21496.1"/>
    <property type="molecule type" value="Genomic_DNA"/>
</dbReference>
<protein>
    <submittedName>
        <fullName evidence="4">AAA family ATPase</fullName>
    </submittedName>
</protein>
<dbReference type="SUPFAM" id="SSF52540">
    <property type="entry name" value="P-loop containing nucleoside triphosphate hydrolases"/>
    <property type="match status" value="1"/>
</dbReference>
<reference evidence="4" key="1">
    <citation type="submission" date="2020-10" db="EMBL/GenBank/DDBJ databases">
        <title>De novo genome project of the cellulose decomposer Thermobifida halotolerans type strain.</title>
        <authorList>
            <person name="Nagy I."/>
            <person name="Horvath B."/>
            <person name="Kukolya J."/>
            <person name="Nagy I."/>
            <person name="Orsini M."/>
        </authorList>
    </citation>
    <scope>NUCLEOTIDE SEQUENCE</scope>
    <source>
        <strain evidence="4">DSM 44931</strain>
    </source>
</reference>
<dbReference type="Proteomes" id="UP000265719">
    <property type="component" value="Chromosome"/>
</dbReference>
<evidence type="ECO:0000313" key="4">
    <source>
        <dbReference type="EMBL" id="UOE21496.1"/>
    </source>
</evidence>
<dbReference type="Pfam" id="PF00772">
    <property type="entry name" value="DnaB"/>
    <property type="match status" value="1"/>
</dbReference>
<organism evidence="4 5">
    <name type="scientific">Thermobifida halotolerans</name>
    <dbReference type="NCBI Taxonomy" id="483545"/>
    <lineage>
        <taxon>Bacteria</taxon>
        <taxon>Bacillati</taxon>
        <taxon>Actinomycetota</taxon>
        <taxon>Actinomycetes</taxon>
        <taxon>Streptosporangiales</taxon>
        <taxon>Nocardiopsidaceae</taxon>
        <taxon>Thermobifida</taxon>
    </lineage>
</organism>
<evidence type="ECO:0000256" key="1">
    <source>
        <dbReference type="ARBA" id="ARBA00022705"/>
    </source>
</evidence>
<name>A0AA97M0Q9_9ACTN</name>
<dbReference type="GO" id="GO:0003678">
    <property type="term" value="F:DNA helicase activity"/>
    <property type="evidence" value="ECO:0007669"/>
    <property type="project" value="InterPro"/>
</dbReference>
<dbReference type="GO" id="GO:0006260">
    <property type="term" value="P:DNA replication"/>
    <property type="evidence" value="ECO:0007669"/>
    <property type="project" value="UniProtKB-KW"/>
</dbReference>
<evidence type="ECO:0000259" key="3">
    <source>
        <dbReference type="Pfam" id="PF00772"/>
    </source>
</evidence>
<evidence type="ECO:0000256" key="2">
    <source>
        <dbReference type="ARBA" id="ARBA00023125"/>
    </source>
</evidence>
<dbReference type="InterPro" id="IPR016136">
    <property type="entry name" value="DNA_helicase_N/primase_C"/>
</dbReference>
<dbReference type="InterPro" id="IPR027417">
    <property type="entry name" value="P-loop_NTPase"/>
</dbReference>
<dbReference type="GO" id="GO:0003677">
    <property type="term" value="F:DNA binding"/>
    <property type="evidence" value="ECO:0007669"/>
    <property type="project" value="UniProtKB-KW"/>
</dbReference>
<dbReference type="PANTHER" id="PTHR30153">
    <property type="entry name" value="REPLICATIVE DNA HELICASE DNAB"/>
    <property type="match status" value="1"/>
</dbReference>
<accession>A0AA97M0Q9</accession>
<dbReference type="PANTHER" id="PTHR30153:SF2">
    <property type="entry name" value="REPLICATIVE DNA HELICASE"/>
    <property type="match status" value="1"/>
</dbReference>
<dbReference type="AlphaFoldDB" id="A0AA97M0Q9"/>
<dbReference type="Gene3D" id="3.40.50.300">
    <property type="entry name" value="P-loop containing nucleotide triphosphate hydrolases"/>
    <property type="match status" value="1"/>
</dbReference>
<gene>
    <name evidence="4" type="ORF">NI17_010545</name>
</gene>
<dbReference type="GO" id="GO:0005524">
    <property type="term" value="F:ATP binding"/>
    <property type="evidence" value="ECO:0007669"/>
    <property type="project" value="InterPro"/>
</dbReference>
<proteinExistence type="predicted"/>
<dbReference type="InterPro" id="IPR036185">
    <property type="entry name" value="DNA_heli_DnaB-like_N_sf"/>
</dbReference>
<dbReference type="GO" id="GO:0005829">
    <property type="term" value="C:cytosol"/>
    <property type="evidence" value="ECO:0007669"/>
    <property type="project" value="TreeGrafter"/>
</dbReference>
<keyword evidence="1" id="KW-0235">DNA replication</keyword>
<dbReference type="SUPFAM" id="SSF48024">
    <property type="entry name" value="N-terminal domain of DnaB helicase"/>
    <property type="match status" value="1"/>
</dbReference>
<feature type="domain" description="DNA helicase DnaB-like N-terminal" evidence="3">
    <location>
        <begin position="7"/>
        <end position="107"/>
    </location>
</feature>
<dbReference type="Pfam" id="PF13481">
    <property type="entry name" value="AAA_25"/>
    <property type="match status" value="1"/>
</dbReference>
<keyword evidence="5" id="KW-1185">Reference proteome</keyword>
<dbReference type="InterPro" id="IPR007693">
    <property type="entry name" value="DNA_helicase_DnaB-like_N"/>
</dbReference>
<dbReference type="Gene3D" id="1.10.860.10">
    <property type="entry name" value="DNAb Helicase, Chain A"/>
    <property type="match status" value="1"/>
</dbReference>
<sequence>MTDPDLPPHSIDAEQATLGAMLISEYAALQICEILTAGDFYRPAHQLIFTAVNRVRTDLGGPDPVATAEILRADGDLERCGGAPYLHTLVATVAAPMSGPYHAHRVRGYAATRRLITAGHHIAQRGYEAAMGDDPIATVAGLTDTAIRDLEAVRDFELDDNTPTPTIEEFLAVHDEEYDWIVPHLLERGDRLILTGGEGTGKSTLFRQLALTIAAGCHPFGASPITPRRVLIIDCENSERHLRRRLRDLTDQAARIGYPIPASGLWIECRPEGMDLARDRDVSWLMQRIARIRPDVVTIGPLYRLVPRAINSDDEAAPILAALNLIRARGACVLLEAHAGHATTGQGGSRDLRPRGSSALMGWPEFGYGLRKTEPRLGADGAHHRRVELEPWRGDRDEREWPQVLEAGGRWPWMEPQSLAVNPYTARGAR</sequence>
<evidence type="ECO:0000313" key="5">
    <source>
        <dbReference type="Proteomes" id="UP000265719"/>
    </source>
</evidence>
<keyword evidence="2" id="KW-0238">DNA-binding</keyword>